<feature type="transmembrane region" description="Helical" evidence="1">
    <location>
        <begin position="310"/>
        <end position="331"/>
    </location>
</feature>
<feature type="transmembrane region" description="Helical" evidence="1">
    <location>
        <begin position="78"/>
        <end position="97"/>
    </location>
</feature>
<name>A0A1T4LJI3_9GAMM</name>
<accession>A0A1T4LJI3</accession>
<reference evidence="2 3" key="1">
    <citation type="submission" date="2017-01" db="EMBL/GenBank/DDBJ databases">
        <title>Genome Sequencing of a Marine Spirillum, Oceanospirillum multiglobuliferum ATCC 33336, from Japan.</title>
        <authorList>
            <person name="Carney J.G."/>
            <person name="Trachtenberg A.M."/>
            <person name="Rheaume B.A."/>
            <person name="Linnane J.D."/>
            <person name="Pitts N.L."/>
            <person name="Mykles D.L."/>
            <person name="Maclea K.S."/>
        </authorList>
    </citation>
    <scope>NUCLEOTIDE SEQUENCE [LARGE SCALE GENOMIC DNA]</scope>
    <source>
        <strain evidence="2 3">ATCC 33336</strain>
    </source>
</reference>
<evidence type="ECO:0008006" key="4">
    <source>
        <dbReference type="Google" id="ProtNLM"/>
    </source>
</evidence>
<feature type="transmembrane region" description="Helical" evidence="1">
    <location>
        <begin position="117"/>
        <end position="139"/>
    </location>
</feature>
<gene>
    <name evidence="2" type="ORF">BTE48_01685</name>
</gene>
<evidence type="ECO:0000313" key="2">
    <source>
        <dbReference type="EMBL" id="OPX56638.1"/>
    </source>
</evidence>
<feature type="transmembrane region" description="Helical" evidence="1">
    <location>
        <begin position="207"/>
        <end position="226"/>
    </location>
</feature>
<evidence type="ECO:0000256" key="1">
    <source>
        <dbReference type="SAM" id="Phobius"/>
    </source>
</evidence>
<feature type="transmembrane region" description="Helical" evidence="1">
    <location>
        <begin position="269"/>
        <end position="289"/>
    </location>
</feature>
<feature type="transmembrane region" description="Helical" evidence="1">
    <location>
        <begin position="246"/>
        <end position="263"/>
    </location>
</feature>
<dbReference type="Proteomes" id="UP000191418">
    <property type="component" value="Unassembled WGS sequence"/>
</dbReference>
<dbReference type="EMBL" id="MTSM01000002">
    <property type="protein sequence ID" value="OPX56638.1"/>
    <property type="molecule type" value="Genomic_DNA"/>
</dbReference>
<dbReference type="RefSeq" id="WP_078744103.1">
    <property type="nucleotide sequence ID" value="NZ_FUXG01000002.1"/>
</dbReference>
<feature type="transmembrane region" description="Helical" evidence="1">
    <location>
        <begin position="47"/>
        <end position="66"/>
    </location>
</feature>
<evidence type="ECO:0000313" key="3">
    <source>
        <dbReference type="Proteomes" id="UP000191418"/>
    </source>
</evidence>
<protein>
    <recommendedName>
        <fullName evidence="4">Citrate transporter-like domain-containing protein</fullName>
    </recommendedName>
</protein>
<feature type="transmembrane region" description="Helical" evidence="1">
    <location>
        <begin position="422"/>
        <end position="439"/>
    </location>
</feature>
<proteinExistence type="predicted"/>
<sequence length="443" mass="47351">MKNIVGLLMALALLLTATRPITAIPLLMPALCLWGALALSWSGLNKATQRQAGVLLGIGISGLLWGGLQQQALPIERALSANTPLLAMLMAVSFLSLVDLTGNKPQKALPSGKSALLQSILGVHLFGAVINMSIVFIMADRFARAKRESIADSNNDSCCAGVTYPCGAEIQVDQMKVLSRGFCAAAFWSPFFAAVAVSLTYAPGAQLMHLIQAGIPMAILGLLITYFEIRPKANQFVGYPMQVSNLILPVILASAVVLCRWLLPDLSIIQVISILAPSITILVLLIHKAPLKQRLLEHSQNRLAKMGGELALFLSAGTMAAGLGVVFTLYADQLPIPELTPVVTSLLLLVMLLLSLLGVHPVISIASLSGLLLPTQPPIDLLAMLFLASWAIGTACSPMSGMNLSMRGRYFISAKQVLRSNLPYGAMMWVAASLSMWFYNPLN</sequence>
<keyword evidence="1" id="KW-0812">Transmembrane</keyword>
<dbReference type="OrthoDB" id="8523687at2"/>
<dbReference type="STRING" id="64969.SAMN02745127_00498"/>
<organism evidence="2 3">
    <name type="scientific">Oceanospirillum multiglobuliferum</name>
    <dbReference type="NCBI Taxonomy" id="64969"/>
    <lineage>
        <taxon>Bacteria</taxon>
        <taxon>Pseudomonadati</taxon>
        <taxon>Pseudomonadota</taxon>
        <taxon>Gammaproteobacteria</taxon>
        <taxon>Oceanospirillales</taxon>
        <taxon>Oceanospirillaceae</taxon>
        <taxon>Oceanospirillum</taxon>
    </lineage>
</organism>
<keyword evidence="3" id="KW-1185">Reference proteome</keyword>
<feature type="transmembrane region" description="Helical" evidence="1">
    <location>
        <begin position="181"/>
        <end position="201"/>
    </location>
</feature>
<feature type="transmembrane region" description="Helical" evidence="1">
    <location>
        <begin position="343"/>
        <end position="369"/>
    </location>
</feature>
<dbReference type="AlphaFoldDB" id="A0A1T4LJI3"/>
<keyword evidence="1" id="KW-1133">Transmembrane helix</keyword>
<keyword evidence="1" id="KW-0472">Membrane</keyword>
<comment type="caution">
    <text evidence="2">The sequence shown here is derived from an EMBL/GenBank/DDBJ whole genome shotgun (WGS) entry which is preliminary data.</text>
</comment>